<feature type="region of interest" description="Disordered" evidence="1">
    <location>
        <begin position="155"/>
        <end position="187"/>
    </location>
</feature>
<accession>A0AAP0PWD5</accession>
<dbReference type="Proteomes" id="UP001419268">
    <property type="component" value="Unassembled WGS sequence"/>
</dbReference>
<keyword evidence="2" id="KW-0472">Membrane</keyword>
<evidence type="ECO:0000256" key="1">
    <source>
        <dbReference type="SAM" id="MobiDB-lite"/>
    </source>
</evidence>
<organism evidence="3 4">
    <name type="scientific">Stephania cephalantha</name>
    <dbReference type="NCBI Taxonomy" id="152367"/>
    <lineage>
        <taxon>Eukaryota</taxon>
        <taxon>Viridiplantae</taxon>
        <taxon>Streptophyta</taxon>
        <taxon>Embryophyta</taxon>
        <taxon>Tracheophyta</taxon>
        <taxon>Spermatophyta</taxon>
        <taxon>Magnoliopsida</taxon>
        <taxon>Ranunculales</taxon>
        <taxon>Menispermaceae</taxon>
        <taxon>Menispermoideae</taxon>
        <taxon>Cissampelideae</taxon>
        <taxon>Stephania</taxon>
    </lineage>
</organism>
<reference evidence="3 4" key="1">
    <citation type="submission" date="2024-01" db="EMBL/GenBank/DDBJ databases">
        <title>Genome assemblies of Stephania.</title>
        <authorList>
            <person name="Yang L."/>
        </authorList>
    </citation>
    <scope>NUCLEOTIDE SEQUENCE [LARGE SCALE GENOMIC DNA]</scope>
    <source>
        <strain evidence="3">JXDWG</strain>
        <tissue evidence="3">Leaf</tissue>
    </source>
</reference>
<keyword evidence="2" id="KW-1133">Transmembrane helix</keyword>
<keyword evidence="4" id="KW-1185">Reference proteome</keyword>
<evidence type="ECO:0000313" key="4">
    <source>
        <dbReference type="Proteomes" id="UP001419268"/>
    </source>
</evidence>
<name>A0AAP0PWD5_9MAGN</name>
<feature type="transmembrane region" description="Helical" evidence="2">
    <location>
        <begin position="57"/>
        <end position="81"/>
    </location>
</feature>
<dbReference type="AlphaFoldDB" id="A0AAP0PWD5"/>
<sequence length="187" mass="20021">MDRAKLNGSKNVLHFNKSTGVGCWGASVLNKGPIPHVNDPLAFVNATAVAGAHASSVVAAAGALAIVLGFGIGIVGSFEVLIYSRLDPLHPCVHEDVGRLDLQFFLRIEIFDWNDDDEEANRHSLPVNAAAVSRTLRPSTRLACAFSFNKFTVGGGGESKELGASRGQDPSAPECLRHQRDPQRLHQ</sequence>
<proteinExistence type="predicted"/>
<evidence type="ECO:0000313" key="3">
    <source>
        <dbReference type="EMBL" id="KAK9157540.1"/>
    </source>
</evidence>
<dbReference type="EMBL" id="JBBNAG010000002">
    <property type="protein sequence ID" value="KAK9157540.1"/>
    <property type="molecule type" value="Genomic_DNA"/>
</dbReference>
<comment type="caution">
    <text evidence="3">The sequence shown here is derived from an EMBL/GenBank/DDBJ whole genome shotgun (WGS) entry which is preliminary data.</text>
</comment>
<evidence type="ECO:0000256" key="2">
    <source>
        <dbReference type="SAM" id="Phobius"/>
    </source>
</evidence>
<keyword evidence="2" id="KW-0812">Transmembrane</keyword>
<feature type="compositionally biased region" description="Basic and acidic residues" evidence="1">
    <location>
        <begin position="175"/>
        <end position="187"/>
    </location>
</feature>
<gene>
    <name evidence="3" type="ORF">Scep_004114</name>
</gene>
<protein>
    <submittedName>
        <fullName evidence="3">Uncharacterized protein</fullName>
    </submittedName>
</protein>